<organism evidence="3 4">
    <name type="scientific">Oryza sativa subsp. indica</name>
    <name type="common">Rice</name>
    <dbReference type="NCBI Taxonomy" id="39946"/>
    <lineage>
        <taxon>Eukaryota</taxon>
        <taxon>Viridiplantae</taxon>
        <taxon>Streptophyta</taxon>
        <taxon>Embryophyta</taxon>
        <taxon>Tracheophyta</taxon>
        <taxon>Spermatophyta</taxon>
        <taxon>Magnoliopsida</taxon>
        <taxon>Liliopsida</taxon>
        <taxon>Poales</taxon>
        <taxon>Poaceae</taxon>
        <taxon>BOP clade</taxon>
        <taxon>Oryzoideae</taxon>
        <taxon>Oryzeae</taxon>
        <taxon>Oryzinae</taxon>
        <taxon>Oryza</taxon>
        <taxon>Oryza sativa</taxon>
    </lineage>
</organism>
<evidence type="ECO:0000313" key="4">
    <source>
        <dbReference type="Proteomes" id="UP000007015"/>
    </source>
</evidence>
<proteinExistence type="predicted"/>
<accession>B8ATV5</accession>
<dbReference type="PANTHER" id="PTHR47069:SF11">
    <property type="entry name" value="OS04G0275550 PROTEIN"/>
    <property type="match status" value="1"/>
</dbReference>
<reference evidence="3 4" key="1">
    <citation type="journal article" date="2005" name="PLoS Biol.">
        <title>The genomes of Oryza sativa: a history of duplications.</title>
        <authorList>
            <person name="Yu J."/>
            <person name="Wang J."/>
            <person name="Lin W."/>
            <person name="Li S."/>
            <person name="Li H."/>
            <person name="Zhou J."/>
            <person name="Ni P."/>
            <person name="Dong W."/>
            <person name="Hu S."/>
            <person name="Zeng C."/>
            <person name="Zhang J."/>
            <person name="Zhang Y."/>
            <person name="Li R."/>
            <person name="Xu Z."/>
            <person name="Li S."/>
            <person name="Li X."/>
            <person name="Zheng H."/>
            <person name="Cong L."/>
            <person name="Lin L."/>
            <person name="Yin J."/>
            <person name="Geng J."/>
            <person name="Li G."/>
            <person name="Shi J."/>
            <person name="Liu J."/>
            <person name="Lv H."/>
            <person name="Li J."/>
            <person name="Wang J."/>
            <person name="Deng Y."/>
            <person name="Ran L."/>
            <person name="Shi X."/>
            <person name="Wang X."/>
            <person name="Wu Q."/>
            <person name="Li C."/>
            <person name="Ren X."/>
            <person name="Wang J."/>
            <person name="Wang X."/>
            <person name="Li D."/>
            <person name="Liu D."/>
            <person name="Zhang X."/>
            <person name="Ji Z."/>
            <person name="Zhao W."/>
            <person name="Sun Y."/>
            <person name="Zhang Z."/>
            <person name="Bao J."/>
            <person name="Han Y."/>
            <person name="Dong L."/>
            <person name="Ji J."/>
            <person name="Chen P."/>
            <person name="Wu S."/>
            <person name="Liu J."/>
            <person name="Xiao Y."/>
            <person name="Bu D."/>
            <person name="Tan J."/>
            <person name="Yang L."/>
            <person name="Ye C."/>
            <person name="Zhang J."/>
            <person name="Xu J."/>
            <person name="Zhou Y."/>
            <person name="Yu Y."/>
            <person name="Zhang B."/>
            <person name="Zhuang S."/>
            <person name="Wei H."/>
            <person name="Liu B."/>
            <person name="Lei M."/>
            <person name="Yu H."/>
            <person name="Li Y."/>
            <person name="Xu H."/>
            <person name="Wei S."/>
            <person name="He X."/>
            <person name="Fang L."/>
            <person name="Zhang Z."/>
            <person name="Zhang Y."/>
            <person name="Huang X."/>
            <person name="Su Z."/>
            <person name="Tong W."/>
            <person name="Li J."/>
            <person name="Tong Z."/>
            <person name="Li S."/>
            <person name="Ye J."/>
            <person name="Wang L."/>
            <person name="Fang L."/>
            <person name="Lei T."/>
            <person name="Chen C."/>
            <person name="Chen H."/>
            <person name="Xu Z."/>
            <person name="Li H."/>
            <person name="Huang H."/>
            <person name="Zhang F."/>
            <person name="Xu H."/>
            <person name="Li N."/>
            <person name="Zhao C."/>
            <person name="Li S."/>
            <person name="Dong L."/>
            <person name="Huang Y."/>
            <person name="Li L."/>
            <person name="Xi Y."/>
            <person name="Qi Q."/>
            <person name="Li W."/>
            <person name="Zhang B."/>
            <person name="Hu W."/>
            <person name="Zhang Y."/>
            <person name="Tian X."/>
            <person name="Jiao Y."/>
            <person name="Liang X."/>
            <person name="Jin J."/>
            <person name="Gao L."/>
            <person name="Zheng W."/>
            <person name="Hao B."/>
            <person name="Liu S."/>
            <person name="Wang W."/>
            <person name="Yuan L."/>
            <person name="Cao M."/>
            <person name="McDermott J."/>
            <person name="Samudrala R."/>
            <person name="Wang J."/>
            <person name="Wong G.K."/>
            <person name="Yang H."/>
        </authorList>
    </citation>
    <scope>NUCLEOTIDE SEQUENCE [LARGE SCALE GENOMIC DNA]</scope>
    <source>
        <strain evidence="4">cv. 93-11</strain>
    </source>
</reference>
<dbReference type="PANTHER" id="PTHR47069">
    <property type="match status" value="1"/>
</dbReference>
<feature type="compositionally biased region" description="Low complexity" evidence="1">
    <location>
        <begin position="227"/>
        <end position="257"/>
    </location>
</feature>
<feature type="domain" description="Myb/SANT-like" evidence="2">
    <location>
        <begin position="74"/>
        <end position="167"/>
    </location>
</feature>
<evidence type="ECO:0000259" key="2">
    <source>
        <dbReference type="Pfam" id="PF12776"/>
    </source>
</evidence>
<feature type="compositionally biased region" description="Basic and acidic residues" evidence="1">
    <location>
        <begin position="261"/>
        <end position="280"/>
    </location>
</feature>
<evidence type="ECO:0000313" key="3">
    <source>
        <dbReference type="EMBL" id="EEC77957.1"/>
    </source>
</evidence>
<evidence type="ECO:0000256" key="1">
    <source>
        <dbReference type="SAM" id="MobiDB-lite"/>
    </source>
</evidence>
<feature type="region of interest" description="Disordered" evidence="1">
    <location>
        <begin position="222"/>
        <end position="284"/>
    </location>
</feature>
<dbReference type="Pfam" id="PF12776">
    <property type="entry name" value="Myb_DNA-bind_3"/>
    <property type="match status" value="1"/>
</dbReference>
<dbReference type="EMBL" id="CM000129">
    <property type="protein sequence ID" value="EEC77957.1"/>
    <property type="molecule type" value="Genomic_DNA"/>
</dbReference>
<dbReference type="STRING" id="39946.B8ATV5"/>
<keyword evidence="4" id="KW-1185">Reference proteome</keyword>
<dbReference type="HOGENOM" id="CLU_441036_0_0_1"/>
<dbReference type="AlphaFoldDB" id="B8ATV5"/>
<dbReference type="Gramene" id="BGIOSGA014386-TA">
    <property type="protein sequence ID" value="BGIOSGA014386-PA"/>
    <property type="gene ID" value="BGIOSGA014386"/>
</dbReference>
<dbReference type="InterPro" id="IPR024752">
    <property type="entry name" value="Myb/SANT-like_dom"/>
</dbReference>
<protein>
    <recommendedName>
        <fullName evidence="2">Myb/SANT-like domain-containing protein</fullName>
    </recommendedName>
</protein>
<gene>
    <name evidence="3" type="ORF">OsI_17313</name>
</gene>
<name>B8ATV5_ORYSI</name>
<sequence length="620" mass="68758">MAARGSKKRKVVAAEEGLGLGIIGAGPSSSPPSGSPEAVAAFVRRLTPETVLRCIDWDLIPSGDARKIAEGRTHWTEEELRVFLHSCLEEIQARNIISSSPEAQGYINLERKMLERAGKRVTKKQVKWRWAKSRKNFGMWTWLESKATGLGRDTVSQAILASDEWWEIQESERKGAKAFKNAPLKCIDEHHAVFRGRTVVQDHSNVQPAHQPMINVEDIRAQPPSPAAAAARAKGKRPCASETETSGSSSKSRTCSDSSDEALHRLADDDSRVESMESRAEKKKARGARACMDMVVADGYRPCSDLWLMALALFLDPYWRQFFLDDCTTAESRLRFIQSSELLPIGVSNVASPSVAAVRVRAVRRWPLRIPARTNREWAVGRKAMSGDSGASRKRKTAPGLHLHGSAVAKRKIPKLQLCNLPKKSSELLPIGVSNVASPSVAAVRVRAVRRWPLRIPARTNREWAVAEEEVDVRRHDDAVQANPIVGAVVVGERQCRGTDDRAVAEQLQLCDDFYCQLAEAGKTCDYRRRHGEQQSARIRVVDDDDVQGEDGRAREAAESLRSLGCDDREVDQKILGTLAFTWATVVLLGGYPTVLRPDDDFWFATTMVFLEAASRHADC</sequence>
<dbReference type="Proteomes" id="UP000007015">
    <property type="component" value="Chromosome 4"/>
</dbReference>